<proteinExistence type="predicted"/>
<gene>
    <name evidence="2" type="ORF">Cba03nite_56010</name>
</gene>
<dbReference type="EMBL" id="BONF01000034">
    <property type="protein sequence ID" value="GIF84252.1"/>
    <property type="molecule type" value="Genomic_DNA"/>
</dbReference>
<evidence type="ECO:0000313" key="2">
    <source>
        <dbReference type="EMBL" id="GIF84252.1"/>
    </source>
</evidence>
<evidence type="ECO:0000256" key="1">
    <source>
        <dbReference type="SAM" id="Phobius"/>
    </source>
</evidence>
<protein>
    <submittedName>
        <fullName evidence="2">Uncharacterized protein</fullName>
    </submittedName>
</protein>
<organism evidence="2 3">
    <name type="scientific">Catellatospora bangladeshensis</name>
    <dbReference type="NCBI Taxonomy" id="310355"/>
    <lineage>
        <taxon>Bacteria</taxon>
        <taxon>Bacillati</taxon>
        <taxon>Actinomycetota</taxon>
        <taxon>Actinomycetes</taxon>
        <taxon>Micromonosporales</taxon>
        <taxon>Micromonosporaceae</taxon>
        <taxon>Catellatospora</taxon>
    </lineage>
</organism>
<accession>A0A8J3NKP9</accession>
<comment type="caution">
    <text evidence="2">The sequence shown here is derived from an EMBL/GenBank/DDBJ whole genome shotgun (WGS) entry which is preliminary data.</text>
</comment>
<sequence>MALAAQGRPFPDPAVAAAIADRVRRLDRRDRYTRELLLGVAMTAFYGFCLAMYIAGGSVHGAPGWMFLLVLPAVPGIVIMTGEYTPRVFRGGLPPHAQTPNLRLLLDRAGPLPAAPLTIPRRHGLRAWWPLLIPAVAVVGWLTWSHLGIPADLGRGLLNFAVAALFWLVVFAARAVTRRLRGAPGNVSAPAAPITLDADGLHMRRLGEPVQWSDVYAVELVGPTPEQPDSPLAVRWSVRGRDPITVPAADMALPPETAIRASWAYQPGLAARQQEEAR</sequence>
<feature type="transmembrane region" description="Helical" evidence="1">
    <location>
        <begin position="127"/>
        <end position="144"/>
    </location>
</feature>
<reference evidence="2 3" key="1">
    <citation type="submission" date="2021-01" db="EMBL/GenBank/DDBJ databases">
        <title>Whole genome shotgun sequence of Catellatospora bangladeshensis NBRC 107357.</title>
        <authorList>
            <person name="Komaki H."/>
            <person name="Tamura T."/>
        </authorList>
    </citation>
    <scope>NUCLEOTIDE SEQUENCE [LARGE SCALE GENOMIC DNA]</scope>
    <source>
        <strain evidence="2 3">NBRC 107357</strain>
    </source>
</reference>
<feature type="transmembrane region" description="Helical" evidence="1">
    <location>
        <begin position="62"/>
        <end position="80"/>
    </location>
</feature>
<keyword evidence="1" id="KW-0472">Membrane</keyword>
<keyword evidence="1" id="KW-0812">Transmembrane</keyword>
<feature type="transmembrane region" description="Helical" evidence="1">
    <location>
        <begin position="156"/>
        <end position="176"/>
    </location>
</feature>
<name>A0A8J3NKP9_9ACTN</name>
<keyword evidence="3" id="KW-1185">Reference proteome</keyword>
<evidence type="ECO:0000313" key="3">
    <source>
        <dbReference type="Proteomes" id="UP000601223"/>
    </source>
</evidence>
<keyword evidence="1" id="KW-1133">Transmembrane helix</keyword>
<dbReference type="Proteomes" id="UP000601223">
    <property type="component" value="Unassembled WGS sequence"/>
</dbReference>
<feature type="transmembrane region" description="Helical" evidence="1">
    <location>
        <begin position="36"/>
        <end position="56"/>
    </location>
</feature>
<dbReference type="AlphaFoldDB" id="A0A8J3NKP9"/>